<feature type="repeat" description="TPR" evidence="1">
    <location>
        <begin position="272"/>
        <end position="305"/>
    </location>
</feature>
<keyword evidence="4" id="KW-1185">Reference proteome</keyword>
<feature type="repeat" description="TPR" evidence="1">
    <location>
        <begin position="426"/>
        <end position="459"/>
    </location>
</feature>
<feature type="repeat" description="TPR" evidence="1">
    <location>
        <begin position="232"/>
        <end position="265"/>
    </location>
</feature>
<dbReference type="PANTHER" id="PTHR10098">
    <property type="entry name" value="RAPSYN-RELATED"/>
    <property type="match status" value="1"/>
</dbReference>
<dbReference type="EMBL" id="CALNXJ010000002">
    <property type="protein sequence ID" value="CAH3032877.1"/>
    <property type="molecule type" value="Genomic_DNA"/>
</dbReference>
<evidence type="ECO:0000259" key="2">
    <source>
        <dbReference type="Pfam" id="PF12770"/>
    </source>
</evidence>
<evidence type="ECO:0000313" key="4">
    <source>
        <dbReference type="Proteomes" id="UP001159428"/>
    </source>
</evidence>
<dbReference type="Proteomes" id="UP001159428">
    <property type="component" value="Unassembled WGS sequence"/>
</dbReference>
<sequence>MEKIPPQLAFFIGYAVAVFLSNTNHWTESIDFYLECLALWNSVSKTKTSPVMILIERVIREKVVKGGLFFYERGKIRYDLGQVKESIKCFEKALTLFSQIGSKPYEAWCHCRLGRSLHIACQYERAMEHYEKVLSGIHEISSNDIRQELQARVYNNIGEVKHYRGRCEEAKSYYEKALEISIRAGNEIDKAVSLNNLGVLHHNYLSKLDEALNFHEKALEIRRRLGCRRVEGTSYTNIGGVYEARGDYEKALEYYEKSYVISLEVKDKVLEGKSLYFIGKVHKLLGQLQKAIECHERALKINRETGVKTAEVLSDLANHYISLGDYEKAGDYHKKAINMCREIGDIEHLGICLSNAYQLPLYLGEYEKTKTDLEEAITSHDRTGNKLFLATTLFNISSVCESEEARNYLEEALKISRETQHIHAEIIALSSRGSMNFSLGKYEQAIEYTEKALKIAKEIGEKETEVSCYIVLGCVYFAQSQNEKAIWYQSKALEMKKEIGIKDQSQIDVLHILGQAYSSQGNLSKATETFREGMKIHQSTRSSLRDETNKILLDDQNLSCYKSLSWLLLCERNFDQALFTLEVGRSRALVDLISKNYGISRNPIQNELTPNALQSFLKEQKKNFLFIATLKMKIFSLWFVDTGGRVKFKQVNVDLAAELSKERSATEEPGMDTSSSTLDDLQCEDRSLASLYENDVLASREKKLEPNKGSVKMQMKQIGSKSYINLSYMVKLYAALIAPIFDLIDSPEIIISPEPDFFLTPFASLKDENGKYLSETVRVRLIPSLTTLKLIHDSAASYHSQSGALIVGDPAVGRWISEINGSVETLPPLPKAREEAQMVSRLVGVRCLIGEEATKEEVLRRIQEVSLVHIAAHGYETAGEIALAPNRSVVGVPLKEDVWLTMNDIAQVGIRAKLVVLSCCYSACGKISKAEGVVGIARAFLGSGARSVLMSLWAVDDGATKTFMNIFYKSLIREKLSASESLHQTMRKMRESQLYSDREHWAPFVLLGDDVTLTF</sequence>
<dbReference type="Pfam" id="PF13176">
    <property type="entry name" value="TPR_7"/>
    <property type="match status" value="1"/>
</dbReference>
<feature type="domain" description="CHAT" evidence="2">
    <location>
        <begin position="731"/>
        <end position="1009"/>
    </location>
</feature>
<dbReference type="SUPFAM" id="SSF81901">
    <property type="entry name" value="HCP-like"/>
    <property type="match status" value="1"/>
</dbReference>
<dbReference type="SUPFAM" id="SSF48452">
    <property type="entry name" value="TPR-like"/>
    <property type="match status" value="3"/>
</dbReference>
<accession>A0AAU9VPP2</accession>
<dbReference type="PROSITE" id="PS50293">
    <property type="entry name" value="TPR_REGION"/>
    <property type="match status" value="1"/>
</dbReference>
<dbReference type="InterPro" id="IPR011990">
    <property type="entry name" value="TPR-like_helical_dom_sf"/>
</dbReference>
<keyword evidence="1" id="KW-0802">TPR repeat</keyword>
<feature type="repeat" description="TPR" evidence="1">
    <location>
        <begin position="310"/>
        <end position="343"/>
    </location>
</feature>
<gene>
    <name evidence="3" type="ORF">PMEA_00010681</name>
</gene>
<dbReference type="Pfam" id="PF13424">
    <property type="entry name" value="TPR_12"/>
    <property type="match status" value="4"/>
</dbReference>
<dbReference type="Pfam" id="PF13181">
    <property type="entry name" value="TPR_8"/>
    <property type="match status" value="1"/>
</dbReference>
<dbReference type="SMART" id="SM00028">
    <property type="entry name" value="TPR"/>
    <property type="match status" value="10"/>
</dbReference>
<dbReference type="InterPro" id="IPR024983">
    <property type="entry name" value="CHAT_dom"/>
</dbReference>
<organism evidence="3 4">
    <name type="scientific">Pocillopora meandrina</name>
    <dbReference type="NCBI Taxonomy" id="46732"/>
    <lineage>
        <taxon>Eukaryota</taxon>
        <taxon>Metazoa</taxon>
        <taxon>Cnidaria</taxon>
        <taxon>Anthozoa</taxon>
        <taxon>Hexacorallia</taxon>
        <taxon>Scleractinia</taxon>
        <taxon>Astrocoeniina</taxon>
        <taxon>Pocilloporidae</taxon>
        <taxon>Pocillopora</taxon>
    </lineage>
</organism>
<reference evidence="3 4" key="1">
    <citation type="submission" date="2022-05" db="EMBL/GenBank/DDBJ databases">
        <authorList>
            <consortium name="Genoscope - CEA"/>
            <person name="William W."/>
        </authorList>
    </citation>
    <scope>NUCLEOTIDE SEQUENCE [LARGE SCALE GENOMIC DNA]</scope>
</reference>
<dbReference type="Gene3D" id="1.25.40.10">
    <property type="entry name" value="Tetratricopeptide repeat domain"/>
    <property type="match status" value="2"/>
</dbReference>
<comment type="caution">
    <text evidence="3">The sequence shown here is derived from an EMBL/GenBank/DDBJ whole genome shotgun (WGS) entry which is preliminary data.</text>
</comment>
<feature type="repeat" description="TPR" evidence="1">
    <location>
        <begin position="151"/>
        <end position="184"/>
    </location>
</feature>
<evidence type="ECO:0000256" key="1">
    <source>
        <dbReference type="PROSITE-ProRule" id="PRU00339"/>
    </source>
</evidence>
<name>A0AAU9VPP2_9CNID</name>
<dbReference type="InterPro" id="IPR019734">
    <property type="entry name" value="TPR_rpt"/>
</dbReference>
<evidence type="ECO:0000313" key="3">
    <source>
        <dbReference type="EMBL" id="CAH3032877.1"/>
    </source>
</evidence>
<dbReference type="AlphaFoldDB" id="A0AAU9VPP2"/>
<dbReference type="PANTHER" id="PTHR10098:SF108">
    <property type="entry name" value="TETRATRICOPEPTIDE REPEAT PROTEIN 28"/>
    <property type="match status" value="1"/>
</dbReference>
<proteinExistence type="predicted"/>
<feature type="repeat" description="TPR" evidence="1">
    <location>
        <begin position="507"/>
        <end position="540"/>
    </location>
</feature>
<protein>
    <recommendedName>
        <fullName evidence="2">CHAT domain-containing protein</fullName>
    </recommendedName>
</protein>
<dbReference type="PROSITE" id="PS50005">
    <property type="entry name" value="TPR"/>
    <property type="match status" value="6"/>
</dbReference>
<dbReference type="Pfam" id="PF12770">
    <property type="entry name" value="CHAT"/>
    <property type="match status" value="1"/>
</dbReference>